<reference evidence="1 2" key="1">
    <citation type="submission" date="2021-06" db="EMBL/GenBank/DDBJ databases">
        <authorList>
            <person name="Kallberg Y."/>
            <person name="Tangrot J."/>
            <person name="Rosling A."/>
        </authorList>
    </citation>
    <scope>NUCLEOTIDE SEQUENCE [LARGE SCALE GENOMIC DNA]</scope>
    <source>
        <strain evidence="1 2">120-4 pot B 10/14</strain>
    </source>
</reference>
<dbReference type="EMBL" id="CAJVQB010028513">
    <property type="protein sequence ID" value="CAG8812552.1"/>
    <property type="molecule type" value="Genomic_DNA"/>
</dbReference>
<organism evidence="1 2">
    <name type="scientific">Gigaspora margarita</name>
    <dbReference type="NCBI Taxonomy" id="4874"/>
    <lineage>
        <taxon>Eukaryota</taxon>
        <taxon>Fungi</taxon>
        <taxon>Fungi incertae sedis</taxon>
        <taxon>Mucoromycota</taxon>
        <taxon>Glomeromycotina</taxon>
        <taxon>Glomeromycetes</taxon>
        <taxon>Diversisporales</taxon>
        <taxon>Gigasporaceae</taxon>
        <taxon>Gigaspora</taxon>
    </lineage>
</organism>
<gene>
    <name evidence="1" type="ORF">GMARGA_LOCUS25593</name>
</gene>
<accession>A0ABN7W1X2</accession>
<sequence length="141" mass="16453">MNEMDSLEVEKDMEGRIIVRNKPGKSQNKLNRLVKIKLKDVMGLGEDNGPTCYQKEASIDVFCKIEKGKIGAEVLRTFEEFEVEKLVKMDDKMKDRKDQKIWVGILEEVLHCKKWIQKIEEFWTTVCKVKYTEEGLVEGII</sequence>
<name>A0ABN7W1X2_GIGMA</name>
<keyword evidence="2" id="KW-1185">Reference proteome</keyword>
<protein>
    <submittedName>
        <fullName evidence="1">18764_t:CDS:1</fullName>
    </submittedName>
</protein>
<comment type="caution">
    <text evidence="1">The sequence shown here is derived from an EMBL/GenBank/DDBJ whole genome shotgun (WGS) entry which is preliminary data.</text>
</comment>
<dbReference type="Proteomes" id="UP000789901">
    <property type="component" value="Unassembled WGS sequence"/>
</dbReference>
<evidence type="ECO:0000313" key="1">
    <source>
        <dbReference type="EMBL" id="CAG8812552.1"/>
    </source>
</evidence>
<proteinExistence type="predicted"/>
<evidence type="ECO:0000313" key="2">
    <source>
        <dbReference type="Proteomes" id="UP000789901"/>
    </source>
</evidence>